<dbReference type="EMBL" id="HE573023">
    <property type="protein sequence ID" value="CCC49362.1"/>
    <property type="molecule type" value="Genomic_DNA"/>
</dbReference>
<feature type="compositionally biased region" description="Basic residues" evidence="1">
    <location>
        <begin position="1"/>
        <end position="15"/>
    </location>
</feature>
<proteinExistence type="predicted"/>
<feature type="region of interest" description="Disordered" evidence="1">
    <location>
        <begin position="1"/>
        <end position="43"/>
    </location>
</feature>
<protein>
    <submittedName>
        <fullName evidence="2">Uncharacterized protein</fullName>
    </submittedName>
</protein>
<dbReference type="Gene3D" id="1.25.10.10">
    <property type="entry name" value="Leucine-rich Repeat Variant"/>
    <property type="match status" value="2"/>
</dbReference>
<accession>G0TZF9</accession>
<reference evidence="2" key="1">
    <citation type="journal article" date="2012" name="Proc. Natl. Acad. Sci. U.S.A.">
        <title>Antigenic diversity is generated by distinct evolutionary mechanisms in African trypanosome species.</title>
        <authorList>
            <person name="Jackson A.P."/>
            <person name="Berry A."/>
            <person name="Aslett M."/>
            <person name="Allison H.C."/>
            <person name="Burton P."/>
            <person name="Vavrova-Anderson J."/>
            <person name="Brown R."/>
            <person name="Browne H."/>
            <person name="Corton N."/>
            <person name="Hauser H."/>
            <person name="Gamble J."/>
            <person name="Gilderthorp R."/>
            <person name="Marcello L."/>
            <person name="McQuillan J."/>
            <person name="Otto T.D."/>
            <person name="Quail M.A."/>
            <person name="Sanders M.J."/>
            <person name="van Tonder A."/>
            <person name="Ginger M.L."/>
            <person name="Field M.C."/>
            <person name="Barry J.D."/>
            <person name="Hertz-Fowler C."/>
            <person name="Berriman M."/>
        </authorList>
    </citation>
    <scope>NUCLEOTIDE SEQUENCE</scope>
    <source>
        <strain evidence="2">Y486</strain>
    </source>
</reference>
<gene>
    <name evidence="2" type="ORF">TVY486_0706770</name>
</gene>
<dbReference type="InterPro" id="IPR011989">
    <property type="entry name" value="ARM-like"/>
</dbReference>
<dbReference type="VEuPathDB" id="TriTrypDB:TvY486_0706770"/>
<sequence length="923" mass="101012">MGAHSKRGAKAKRCRTGPQGCSLRGARSEENEEGSSKSSAPPSLPCLVKLGSQKWEEVEEGCLDVATFALKQDQHTGLLNHSVPHKLANVLFFFTEDDRAKGQQAQNGPLPGIGTWHVRAAASGALRNFVVNSNEDVVIDTLVSLRFTAASPQVNKEGTEVTFRDALVHLLASMWEYIRHAHQDLPPAVPLETAPSADGTVDCADSNPTVALHENETDWDANGGTFFAAMRTLEEVLQLVAVCVEGSEHIAEAFSAPIVVKALLSITEEATQKTWKALQMDEKLYEAAAPLKWCGSDNTVEDECKRKSIWLRRYRRRETELTSAIAVAASEVLHVLSGDNEPLASLMQSNEMVAAHEPFLTFALDADAVKTFLQEEVPSSPSSFPTSSFVAATDNSVAEVGLEENSALLTVSRHNILYQLCEVSLHLQGVLVNSSPVPANAARVLPLVVAVLNAHPPYNEWTRVVPLLLQSCSLYEELRVACLTRTQCRLRCVQAAVQVMHVVVDAVCSLNEASVEDEVAFQRNPEAALLYNSNAMYVVGELMRDALRLREPSVQSGTSSASLMTASALHGVGDTLGSREGYCENDVVVERALRAAAGTTGTGSLVTKLQHLVFSNEVGIWSLANTLLLMVPWTQLGDEPSTIWRAIIGALGKRSPQLMDGSGIMPLSPETENELGVQHCLLQLPYSQPGWPTECKSAKTEHLLRLQRESLLQMLWTLQRKQMVAAGGPLEVTNRLGACAGDIDLITRLAWETGATALHKQASVAVVCAACCSLRSQEAVTTATRFALGMLTADQSLRPDGSINGTSDFLPPGDSSLEHHRWFTRLVEADAQLRVLCEAANQLMDLFLDETHNDTVYVPLQVQSSLASFTQLFHTYSKRRRQQQREMMRNHKVVLPEFDEDGSLREVINNVTAFLEYKQQFLH</sequence>
<organism evidence="2">
    <name type="scientific">Trypanosoma vivax (strain Y486)</name>
    <dbReference type="NCBI Taxonomy" id="1055687"/>
    <lineage>
        <taxon>Eukaryota</taxon>
        <taxon>Discoba</taxon>
        <taxon>Euglenozoa</taxon>
        <taxon>Kinetoplastea</taxon>
        <taxon>Metakinetoplastina</taxon>
        <taxon>Trypanosomatida</taxon>
        <taxon>Trypanosomatidae</taxon>
        <taxon>Trypanosoma</taxon>
        <taxon>Duttonella</taxon>
    </lineage>
</organism>
<evidence type="ECO:0000256" key="1">
    <source>
        <dbReference type="SAM" id="MobiDB-lite"/>
    </source>
</evidence>
<dbReference type="AlphaFoldDB" id="G0TZF9"/>
<name>G0TZF9_TRYVY</name>
<evidence type="ECO:0000313" key="2">
    <source>
        <dbReference type="EMBL" id="CCC49362.1"/>
    </source>
</evidence>
<dbReference type="OMA" id="EVNVWEV"/>